<dbReference type="Proteomes" id="UP000549009">
    <property type="component" value="Unassembled WGS sequence"/>
</dbReference>
<sequence length="276" mass="30063">MPTGPAPEPGESGFEHPRVKAYLDIFDTDATLWEAGSKARRGRDEIGPSIINSLGLVKDLRYRGTDVVAEGSTVVFGQWNEATVKGHKIAFPQIARNVLGDDGKSLQARRYYDRHVLLRDTLPDAPSGLFEGIADSGPAPAKTPASRGRADAELPRRLAAWNSEDIDTLLARTGNMRLSGPGLDAPLSTAAAKKSYLQRFFDKANVELKAGQVAVGKTTTYVEWHGTVTRPQGEPVPFGIMERFGPGGEWELYFDTLPLLADQKTIDDLFAKLARS</sequence>
<dbReference type="OrthoDB" id="3635962at2"/>
<organism evidence="1 2">
    <name type="scientific">Streptomyces spectabilis</name>
    <dbReference type="NCBI Taxonomy" id="68270"/>
    <lineage>
        <taxon>Bacteria</taxon>
        <taxon>Bacillati</taxon>
        <taxon>Actinomycetota</taxon>
        <taxon>Actinomycetes</taxon>
        <taxon>Kitasatosporales</taxon>
        <taxon>Streptomycetaceae</taxon>
        <taxon>Streptomyces</taxon>
    </lineage>
</organism>
<evidence type="ECO:0000313" key="2">
    <source>
        <dbReference type="Proteomes" id="UP000549009"/>
    </source>
</evidence>
<keyword evidence="2" id="KW-1185">Reference proteome</keyword>
<comment type="caution">
    <text evidence="1">The sequence shown here is derived from an EMBL/GenBank/DDBJ whole genome shotgun (WGS) entry which is preliminary data.</text>
</comment>
<dbReference type="SUPFAM" id="SSF54427">
    <property type="entry name" value="NTF2-like"/>
    <property type="match status" value="2"/>
</dbReference>
<name>A0A7W8EY19_STRST</name>
<dbReference type="AlphaFoldDB" id="A0A7W8EY19"/>
<evidence type="ECO:0000313" key="1">
    <source>
        <dbReference type="EMBL" id="MBB5107923.1"/>
    </source>
</evidence>
<dbReference type="EMBL" id="JACHJD010000016">
    <property type="protein sequence ID" value="MBB5107923.1"/>
    <property type="molecule type" value="Genomic_DNA"/>
</dbReference>
<dbReference type="RefSeq" id="WP_150508637.1">
    <property type="nucleotide sequence ID" value="NZ_BMSQ01000029.1"/>
</dbReference>
<accession>A0A7W8EY19</accession>
<dbReference type="InterPro" id="IPR032710">
    <property type="entry name" value="NTF2-like_dom_sf"/>
</dbReference>
<dbReference type="Gene3D" id="3.10.450.50">
    <property type="match status" value="1"/>
</dbReference>
<protein>
    <submittedName>
        <fullName evidence="1">Uncharacterized protein</fullName>
    </submittedName>
</protein>
<reference evidence="1 2" key="1">
    <citation type="submission" date="2020-08" db="EMBL/GenBank/DDBJ databases">
        <title>Genomic Encyclopedia of Type Strains, Phase III (KMG-III): the genomes of soil and plant-associated and newly described type strains.</title>
        <authorList>
            <person name="Whitman W."/>
        </authorList>
    </citation>
    <scope>NUCLEOTIDE SEQUENCE [LARGE SCALE GENOMIC DNA]</scope>
    <source>
        <strain evidence="1 2">CECT 3146</strain>
    </source>
</reference>
<gene>
    <name evidence="1" type="ORF">FHS40_007044</name>
</gene>
<proteinExistence type="predicted"/>